<dbReference type="Gene3D" id="1.10.10.60">
    <property type="entry name" value="Homeodomain-like"/>
    <property type="match status" value="1"/>
</dbReference>
<evidence type="ECO:0000313" key="3">
    <source>
        <dbReference type="Proteomes" id="UP000259464"/>
    </source>
</evidence>
<name>A0A345GTV7_9CAUD</name>
<evidence type="ECO:0000256" key="1">
    <source>
        <dbReference type="SAM" id="MobiDB-lite"/>
    </source>
</evidence>
<dbReference type="Pfam" id="PF20901">
    <property type="entry name" value="Sf6_terminase"/>
    <property type="match status" value="1"/>
</dbReference>
<dbReference type="RefSeq" id="YP_010078758.1">
    <property type="nucleotide sequence ID" value="NC_054964.1"/>
</dbReference>
<dbReference type="EMBL" id="MH638294">
    <property type="protein sequence ID" value="AXG67721.1"/>
    <property type="molecule type" value="Genomic_DNA"/>
</dbReference>
<organism evidence="2 3">
    <name type="scientific">Ralstonia phage GP4</name>
    <dbReference type="NCBI Taxonomy" id="2282904"/>
    <lineage>
        <taxon>Viruses</taxon>
        <taxon>Duplodnaviria</taxon>
        <taxon>Heunggongvirae</taxon>
        <taxon>Uroviricota</taxon>
        <taxon>Caudoviricetes</taxon>
        <taxon>Gervaisevirus</taxon>
        <taxon>Gervaisevirus GP4</taxon>
    </lineage>
</organism>
<dbReference type="KEGG" id="vg:65067686"/>
<dbReference type="GeneID" id="65067686"/>
<evidence type="ECO:0000313" key="2">
    <source>
        <dbReference type="EMBL" id="AXG67721.1"/>
    </source>
</evidence>
<sequence length="181" mass="20190">MPQGASTKKPRKPAKAPKTLPVKRRVGRPSSYTSDLATEICLRIACGESVRSICKDEKMPSQDTIYRWVFQNAEFSEQYARARAMQMESWADEVLGIADDGSNDTYEDEEGNPRTDHDVIARSRLRVDTRKWLMSKLAPKKYGDKVDVNHGGQADNPLTMLLKQVSGTAFVPQGEGTPEEG</sequence>
<dbReference type="Proteomes" id="UP000259464">
    <property type="component" value="Segment"/>
</dbReference>
<keyword evidence="3" id="KW-1185">Reference proteome</keyword>
<accession>A0A345GTV7</accession>
<proteinExistence type="predicted"/>
<protein>
    <submittedName>
        <fullName evidence="2">Terminase small subunit</fullName>
    </submittedName>
</protein>
<feature type="compositionally biased region" description="Basic residues" evidence="1">
    <location>
        <begin position="8"/>
        <end position="27"/>
    </location>
</feature>
<reference evidence="2 3" key="1">
    <citation type="submission" date="2018-07" db="EMBL/GenBank/DDBJ databases">
        <title>Complete sequence of phage GP4.</title>
        <authorList>
            <person name="Wang R."/>
            <person name="Tong Y."/>
            <person name="Liu H."/>
        </authorList>
    </citation>
    <scope>NUCLEOTIDE SEQUENCE [LARGE SCALE GENOMIC DNA]</scope>
</reference>
<dbReference type="InterPro" id="IPR048683">
    <property type="entry name" value="Sf6_terminase"/>
</dbReference>
<feature type="region of interest" description="Disordered" evidence="1">
    <location>
        <begin position="1"/>
        <end position="29"/>
    </location>
</feature>